<dbReference type="GO" id="GO:0006289">
    <property type="term" value="P:nucleotide-excision repair"/>
    <property type="evidence" value="ECO:0007669"/>
    <property type="project" value="InterPro"/>
</dbReference>
<dbReference type="InterPro" id="IPR012337">
    <property type="entry name" value="RNaseH-like_sf"/>
</dbReference>
<keyword evidence="5" id="KW-1185">Reference proteome</keyword>
<dbReference type="EMBL" id="CP025493">
    <property type="protein sequence ID" value="AUH74212.1"/>
    <property type="molecule type" value="Genomic_DNA"/>
</dbReference>
<gene>
    <name evidence="4" type="ORF">CAB17_19905</name>
</gene>
<proteinExistence type="predicted"/>
<dbReference type="SUPFAM" id="SSF82771">
    <property type="entry name" value="GIY-YIG endonuclease"/>
    <property type="match status" value="1"/>
</dbReference>
<name>A0A2H5FRN4_9GAMM</name>
<dbReference type="InterPro" id="IPR035901">
    <property type="entry name" value="GIY-YIG_endonuc_sf"/>
</dbReference>
<evidence type="ECO:0000256" key="2">
    <source>
        <dbReference type="ARBA" id="ARBA00022839"/>
    </source>
</evidence>
<evidence type="ECO:0000313" key="5">
    <source>
        <dbReference type="Proteomes" id="UP000234343"/>
    </source>
</evidence>
<reference evidence="4 5" key="1">
    <citation type="submission" date="2017-12" db="EMBL/GenBank/DDBJ databases">
        <title>Legionella sainthelensi LA01-117, whole genome sequence of a clinical isolate from New Zealand.</title>
        <authorList>
            <person name="Cree S.L."/>
            <person name="Slow S."/>
            <person name="Kennedy M.A."/>
            <person name="Murdoch D.R."/>
            <person name="Biggs P.J."/>
            <person name="Anderson T."/>
        </authorList>
    </citation>
    <scope>NUCLEOTIDE SEQUENCE [LARGE SCALE GENOMIC DNA]</scope>
    <source>
        <strain evidence="4 5">LA01-117</strain>
        <plasmid evidence="5">pLA01-117_113k</plasmid>
    </source>
</reference>
<evidence type="ECO:0000259" key="3">
    <source>
        <dbReference type="PROSITE" id="PS50164"/>
    </source>
</evidence>
<feature type="domain" description="GIY-YIG" evidence="3">
    <location>
        <begin position="222"/>
        <end position="301"/>
    </location>
</feature>
<dbReference type="AlphaFoldDB" id="A0A2H5FRN4"/>
<keyword evidence="2" id="KW-0269">Exonuclease</keyword>
<dbReference type="PANTHER" id="PTHR30562:SF1">
    <property type="entry name" value="UVRABC SYSTEM PROTEIN C"/>
    <property type="match status" value="1"/>
</dbReference>
<dbReference type="InterPro" id="IPR036397">
    <property type="entry name" value="RNaseH_sf"/>
</dbReference>
<dbReference type="Proteomes" id="UP000234343">
    <property type="component" value="Plasmid pLA01-117_113k"/>
</dbReference>
<keyword evidence="4" id="KW-0614">Plasmid</keyword>
<dbReference type="GO" id="GO:0003676">
    <property type="term" value="F:nucleic acid binding"/>
    <property type="evidence" value="ECO:0007669"/>
    <property type="project" value="InterPro"/>
</dbReference>
<keyword evidence="1" id="KW-0540">Nuclease</keyword>
<dbReference type="GO" id="GO:0009380">
    <property type="term" value="C:excinuclease repair complex"/>
    <property type="evidence" value="ECO:0007669"/>
    <property type="project" value="TreeGrafter"/>
</dbReference>
<dbReference type="CDD" id="cd10434">
    <property type="entry name" value="GIY-YIG_UvrC_Cho"/>
    <property type="match status" value="1"/>
</dbReference>
<organism evidence="4 5">
    <name type="scientific">Legionella sainthelensi</name>
    <dbReference type="NCBI Taxonomy" id="28087"/>
    <lineage>
        <taxon>Bacteria</taxon>
        <taxon>Pseudomonadati</taxon>
        <taxon>Pseudomonadota</taxon>
        <taxon>Gammaproteobacteria</taxon>
        <taxon>Legionellales</taxon>
        <taxon>Legionellaceae</taxon>
        <taxon>Legionella</taxon>
    </lineage>
</organism>
<dbReference type="PROSITE" id="PS50164">
    <property type="entry name" value="GIY_YIG"/>
    <property type="match status" value="1"/>
</dbReference>
<dbReference type="Gene3D" id="3.40.1440.10">
    <property type="entry name" value="GIY-YIG endonuclease"/>
    <property type="match status" value="1"/>
</dbReference>
<dbReference type="CDD" id="cd06127">
    <property type="entry name" value="DEDDh"/>
    <property type="match status" value="1"/>
</dbReference>
<dbReference type="Gene3D" id="3.30.420.10">
    <property type="entry name" value="Ribonuclease H-like superfamily/Ribonuclease H"/>
    <property type="match status" value="1"/>
</dbReference>
<sequence>MNELSQKKILIMDCQTTAMHPSTGYLLQIGWCIVDPSSPQVSNIEKWTLKLPRAEVVPSKIKKMLHLTDEELNNSVEPKTVFNQFQHALNELGSEPIVIAHYAQFEKSFLKKFYSDEAQTNDLNFKLFCSQKIAKRLLPRLPSHNLKAMAGYFKWPNTPKNEVHSHVSMTVLVWQHLFPKLLAENISCYTDLENWLDTKCSNKQFAPYEYNIERLARLNISQKPGIYRMVAEDRTILYIGKASSLKSRVNSYFRGVRNRDRRKLEMLAQVWEIETIECDTPLEASLLESDEIKKWNPPYNVLLKSESRRLIFYNYDFTAHSETKDSTFFNGPYKPYDVLVTLIDLCNALKTQVAIEYGNECISPETLNSAWLLFCKMHHIENTQINEWSTRKLLLIGCKLLKQFEMVHGKSSFQKWWLNEKKKNLEEELILEEKIAHKMARIFIRAAEIKRKCRMITRLYNSTLIIQSTQKKLIVVDGQIMSETSLTSVANQADTPFELHHYDRLSILLSALNNKIVTLVTP</sequence>
<evidence type="ECO:0000313" key="4">
    <source>
        <dbReference type="EMBL" id="AUH74212.1"/>
    </source>
</evidence>
<dbReference type="SUPFAM" id="SSF53098">
    <property type="entry name" value="Ribonuclease H-like"/>
    <property type="match status" value="1"/>
</dbReference>
<dbReference type="KEGG" id="lsh:CAB17_19905"/>
<dbReference type="SMART" id="SM00465">
    <property type="entry name" value="GIYc"/>
    <property type="match status" value="1"/>
</dbReference>
<dbReference type="InterPro" id="IPR000305">
    <property type="entry name" value="GIY-YIG_endonuc"/>
</dbReference>
<dbReference type="InterPro" id="IPR047296">
    <property type="entry name" value="GIY-YIG_UvrC_Cho"/>
</dbReference>
<geneLocation type="plasmid" evidence="5">
    <name>pLA01-117_113k</name>
</geneLocation>
<dbReference type="RefSeq" id="WP_101901850.1">
    <property type="nucleotide sequence ID" value="NZ_CP025493.2"/>
</dbReference>
<accession>A0A2H5FRN4</accession>
<keyword evidence="2" id="KW-0378">Hydrolase</keyword>
<dbReference type="PANTHER" id="PTHR30562">
    <property type="entry name" value="UVRC/OXIDOREDUCTASE"/>
    <property type="match status" value="1"/>
</dbReference>
<dbReference type="InterPro" id="IPR013520">
    <property type="entry name" value="Ribonucl_H"/>
</dbReference>
<dbReference type="Pfam" id="PF01541">
    <property type="entry name" value="GIY-YIG"/>
    <property type="match status" value="1"/>
</dbReference>
<dbReference type="InterPro" id="IPR050066">
    <property type="entry name" value="UvrABC_protein_C"/>
</dbReference>
<evidence type="ECO:0000256" key="1">
    <source>
        <dbReference type="ARBA" id="ARBA00022722"/>
    </source>
</evidence>
<protein>
    <submittedName>
        <fullName evidence="4">Excinuclease ABC subunit C</fullName>
    </submittedName>
</protein>
<dbReference type="GO" id="GO:0004527">
    <property type="term" value="F:exonuclease activity"/>
    <property type="evidence" value="ECO:0007669"/>
    <property type="project" value="UniProtKB-KW"/>
</dbReference>
<dbReference type="SMART" id="SM00479">
    <property type="entry name" value="EXOIII"/>
    <property type="match status" value="1"/>
</dbReference>